<name>Q678D7_9VIRU</name>
<keyword evidence="2" id="KW-1185">Reference proteome</keyword>
<evidence type="ECO:0000313" key="1">
    <source>
        <dbReference type="EMBL" id="AAU10920.1"/>
    </source>
</evidence>
<protein>
    <submittedName>
        <fullName evidence="1">Uncharacterized protein</fullName>
    </submittedName>
</protein>
<accession>Q678D7</accession>
<dbReference type="GeneID" id="2979016"/>
<dbReference type="Proteomes" id="UP000106699">
    <property type="component" value="Segment"/>
</dbReference>
<dbReference type="KEGG" id="vg:2979016"/>
<dbReference type="EMBL" id="AY380826">
    <property type="protein sequence ID" value="AAU10920.1"/>
    <property type="molecule type" value="Genomic_DNA"/>
</dbReference>
<reference evidence="1 2" key="1">
    <citation type="journal article" date="2004" name="J. Virol.">
        <title>Complete genome sequence of lymphocystis disease virus isolated from China.</title>
        <authorList>
            <person name="Zhang Q.Y."/>
            <person name="Xiao F."/>
            <person name="Xie J."/>
            <person name="Li Z.Q."/>
            <person name="Gui J.F."/>
        </authorList>
    </citation>
    <scope>NUCLEOTIDE SEQUENCE [LARGE SCALE GENOMIC DNA]</scope>
</reference>
<dbReference type="RefSeq" id="YP_073581.1">
    <property type="nucleotide sequence ID" value="NC_005902.1"/>
</dbReference>
<evidence type="ECO:0000313" key="2">
    <source>
        <dbReference type="Proteomes" id="UP000106699"/>
    </source>
</evidence>
<sequence>MFSYKRLFSSKFSSCFPLMTTIKIILHQIIISKPFFHGSTQIFTFKTIRTPK</sequence>
<organism evidence="1 2">
    <name type="scientific">lymphocystis disease virus-China</name>
    <dbReference type="NCBI Taxonomy" id="256729"/>
    <lineage>
        <taxon>Viruses</taxon>
        <taxon>Varidnaviria</taxon>
        <taxon>Bamfordvirae</taxon>
        <taxon>Nucleocytoviricota</taxon>
        <taxon>Megaviricetes</taxon>
        <taxon>Pimascovirales</taxon>
        <taxon>Pimascovirales incertae sedis</taxon>
        <taxon>Iridoviridae</taxon>
        <taxon>Alphairidovirinae</taxon>
        <taxon>Lymphocystivirus</taxon>
        <taxon>Lymphocystivirus paralichthys1</taxon>
        <taxon>Lymphocystis disease virus 2</taxon>
    </lineage>
</organism>
<proteinExistence type="predicted"/>